<keyword evidence="11" id="KW-0732">Signal</keyword>
<dbReference type="Gene3D" id="3.10.520.10">
    <property type="entry name" value="ApbE-like domains"/>
    <property type="match status" value="1"/>
</dbReference>
<keyword evidence="6" id="KW-0479">Metal-binding</keyword>
<sequence length="498" mass="54477" precursor="true">MKSSFPSTLFLVFIAYFAPFSATPSVSEEFEFHHENVLGSSLELRLTTDTIENAKAAQSVALNELDRLAEVFSSYSSTSEFAKFCSLEIDEAMLVSPELLRTLQACDQWGVVSGGAFSPAMESLSRIWNDAQQTGKSPTPETLASKVRAVSTKHWRIDPIANRVTRLTAEPLTLNAIAKGTIIDGVCKRVLAECDRVTGIVVNIGGDVRVAGDSTHIISIADPKSDAIGSAPIGKLAIRGQSVATSGSSERGFVIDGTSRSHLIDPRTGQPMQTTISATVIAKDAETADVLATICSVLPIAESIAMVNSLRDVECLLVTATGFMSQSLNWPGDVISNADDTSDAKAKHEMLVEISISKPDESRRYRRPYVAVWIEDKDGFPIRTLGLFLMADNPGPRWHRDLRHWYASDQMRRLVDDKLLIGTISKPTRNPGRYKFAWDGNDDSGNTVRPGSYTLYVEAAREHGTYQVMKYPFEFGDKPFEATLPGNIEIEAATVTFK</sequence>
<dbReference type="Gene3D" id="2.60.40.4070">
    <property type="match status" value="1"/>
</dbReference>
<organism evidence="12 13">
    <name type="scientific">Rubripirellula tenax</name>
    <dbReference type="NCBI Taxonomy" id="2528015"/>
    <lineage>
        <taxon>Bacteria</taxon>
        <taxon>Pseudomonadati</taxon>
        <taxon>Planctomycetota</taxon>
        <taxon>Planctomycetia</taxon>
        <taxon>Pirellulales</taxon>
        <taxon>Pirellulaceae</taxon>
        <taxon>Rubripirellula</taxon>
    </lineage>
</organism>
<dbReference type="InterPro" id="IPR024932">
    <property type="entry name" value="ApbE"/>
</dbReference>
<accession>A0A5C6EJ64</accession>
<dbReference type="GO" id="GO:0046872">
    <property type="term" value="F:metal ion binding"/>
    <property type="evidence" value="ECO:0007669"/>
    <property type="project" value="UniProtKB-KW"/>
</dbReference>
<dbReference type="AlphaFoldDB" id="A0A5C6EJ64"/>
<dbReference type="GO" id="GO:0016740">
    <property type="term" value="F:transferase activity"/>
    <property type="evidence" value="ECO:0007669"/>
    <property type="project" value="UniProtKB-KW"/>
</dbReference>
<evidence type="ECO:0000256" key="7">
    <source>
        <dbReference type="ARBA" id="ARBA00022827"/>
    </source>
</evidence>
<dbReference type="EMBL" id="SJPW01000006">
    <property type="protein sequence ID" value="TWU48520.1"/>
    <property type="molecule type" value="Genomic_DNA"/>
</dbReference>
<evidence type="ECO:0000256" key="4">
    <source>
        <dbReference type="ARBA" id="ARBA00022630"/>
    </source>
</evidence>
<protein>
    <recommendedName>
        <fullName evidence="3">FAD:protein FMN transferase</fullName>
        <ecNumber evidence="2">2.7.1.180</ecNumber>
    </recommendedName>
    <alternativeName>
        <fullName evidence="9">Flavin transferase</fullName>
    </alternativeName>
</protein>
<keyword evidence="12" id="KW-0449">Lipoprotein</keyword>
<comment type="catalytic activity">
    <reaction evidence="10">
        <text>L-threonyl-[protein] + FAD = FMN-L-threonyl-[protein] + AMP + H(+)</text>
        <dbReference type="Rhea" id="RHEA:36847"/>
        <dbReference type="Rhea" id="RHEA-COMP:11060"/>
        <dbReference type="Rhea" id="RHEA-COMP:11061"/>
        <dbReference type="ChEBI" id="CHEBI:15378"/>
        <dbReference type="ChEBI" id="CHEBI:30013"/>
        <dbReference type="ChEBI" id="CHEBI:57692"/>
        <dbReference type="ChEBI" id="CHEBI:74257"/>
        <dbReference type="ChEBI" id="CHEBI:456215"/>
        <dbReference type="EC" id="2.7.1.180"/>
    </reaction>
</comment>
<dbReference type="SUPFAM" id="SSF143631">
    <property type="entry name" value="ApbE-like"/>
    <property type="match status" value="1"/>
</dbReference>
<feature type="chain" id="PRO_5039889949" description="FAD:protein FMN transferase" evidence="11">
    <location>
        <begin position="23"/>
        <end position="498"/>
    </location>
</feature>
<evidence type="ECO:0000313" key="13">
    <source>
        <dbReference type="Proteomes" id="UP000318288"/>
    </source>
</evidence>
<keyword evidence="5" id="KW-0808">Transferase</keyword>
<evidence type="ECO:0000256" key="8">
    <source>
        <dbReference type="ARBA" id="ARBA00022842"/>
    </source>
</evidence>
<evidence type="ECO:0000256" key="11">
    <source>
        <dbReference type="SAM" id="SignalP"/>
    </source>
</evidence>
<dbReference type="InterPro" id="IPR014469">
    <property type="entry name" value="DUF2271"/>
</dbReference>
<proteinExistence type="predicted"/>
<evidence type="ECO:0000256" key="6">
    <source>
        <dbReference type="ARBA" id="ARBA00022723"/>
    </source>
</evidence>
<dbReference type="RefSeq" id="WP_146459913.1">
    <property type="nucleotide sequence ID" value="NZ_SJPW01000006.1"/>
</dbReference>
<name>A0A5C6EJ64_9BACT</name>
<keyword evidence="4" id="KW-0285">Flavoprotein</keyword>
<evidence type="ECO:0000256" key="10">
    <source>
        <dbReference type="ARBA" id="ARBA00048540"/>
    </source>
</evidence>
<comment type="caution">
    <text evidence="12">The sequence shown here is derived from an EMBL/GenBank/DDBJ whole genome shotgun (WGS) entry which is preliminary data.</text>
</comment>
<evidence type="ECO:0000256" key="2">
    <source>
        <dbReference type="ARBA" id="ARBA00011955"/>
    </source>
</evidence>
<dbReference type="EC" id="2.7.1.180" evidence="2"/>
<keyword evidence="13" id="KW-1185">Reference proteome</keyword>
<evidence type="ECO:0000313" key="12">
    <source>
        <dbReference type="EMBL" id="TWU48520.1"/>
    </source>
</evidence>
<dbReference type="Pfam" id="PF02424">
    <property type="entry name" value="ApbE"/>
    <property type="match status" value="1"/>
</dbReference>
<feature type="signal peptide" evidence="11">
    <location>
        <begin position="1"/>
        <end position="22"/>
    </location>
</feature>
<dbReference type="InterPro" id="IPR003374">
    <property type="entry name" value="ApbE-like_sf"/>
</dbReference>
<evidence type="ECO:0000256" key="9">
    <source>
        <dbReference type="ARBA" id="ARBA00031306"/>
    </source>
</evidence>
<dbReference type="Pfam" id="PF10029">
    <property type="entry name" value="DUF2271"/>
    <property type="match status" value="1"/>
</dbReference>
<dbReference type="Proteomes" id="UP000318288">
    <property type="component" value="Unassembled WGS sequence"/>
</dbReference>
<dbReference type="OrthoDB" id="195316at2"/>
<evidence type="ECO:0000256" key="1">
    <source>
        <dbReference type="ARBA" id="ARBA00001946"/>
    </source>
</evidence>
<dbReference type="PANTHER" id="PTHR30040">
    <property type="entry name" value="THIAMINE BIOSYNTHESIS LIPOPROTEIN APBE"/>
    <property type="match status" value="1"/>
</dbReference>
<keyword evidence="8" id="KW-0460">Magnesium</keyword>
<gene>
    <name evidence="12" type="primary">apbE_2</name>
    <name evidence="12" type="ORF">Poly51_44200</name>
</gene>
<evidence type="ECO:0000256" key="5">
    <source>
        <dbReference type="ARBA" id="ARBA00022679"/>
    </source>
</evidence>
<evidence type="ECO:0000256" key="3">
    <source>
        <dbReference type="ARBA" id="ARBA00016337"/>
    </source>
</evidence>
<comment type="cofactor">
    <cofactor evidence="1">
        <name>Mg(2+)</name>
        <dbReference type="ChEBI" id="CHEBI:18420"/>
    </cofactor>
</comment>
<reference evidence="12 13" key="1">
    <citation type="submission" date="2019-02" db="EMBL/GenBank/DDBJ databases">
        <title>Deep-cultivation of Planctomycetes and their phenomic and genomic characterization uncovers novel biology.</title>
        <authorList>
            <person name="Wiegand S."/>
            <person name="Jogler M."/>
            <person name="Boedeker C."/>
            <person name="Pinto D."/>
            <person name="Vollmers J."/>
            <person name="Rivas-Marin E."/>
            <person name="Kohn T."/>
            <person name="Peeters S.H."/>
            <person name="Heuer A."/>
            <person name="Rast P."/>
            <person name="Oberbeckmann S."/>
            <person name="Bunk B."/>
            <person name="Jeske O."/>
            <person name="Meyerdierks A."/>
            <person name="Storesund J.E."/>
            <person name="Kallscheuer N."/>
            <person name="Luecker S."/>
            <person name="Lage O.M."/>
            <person name="Pohl T."/>
            <person name="Merkel B.J."/>
            <person name="Hornburger P."/>
            <person name="Mueller R.-W."/>
            <person name="Bruemmer F."/>
            <person name="Labrenz M."/>
            <person name="Spormann A.M."/>
            <person name="Op Den Camp H."/>
            <person name="Overmann J."/>
            <person name="Amann R."/>
            <person name="Jetten M.S.M."/>
            <person name="Mascher T."/>
            <person name="Medema M.H."/>
            <person name="Devos D.P."/>
            <person name="Kaster A.-K."/>
            <person name="Ovreas L."/>
            <person name="Rohde M."/>
            <person name="Galperin M.Y."/>
            <person name="Jogler C."/>
        </authorList>
    </citation>
    <scope>NUCLEOTIDE SEQUENCE [LARGE SCALE GENOMIC DNA]</scope>
    <source>
        <strain evidence="12 13">Poly51</strain>
    </source>
</reference>
<dbReference type="PANTHER" id="PTHR30040:SF2">
    <property type="entry name" value="FAD:PROTEIN FMN TRANSFERASE"/>
    <property type="match status" value="1"/>
</dbReference>
<keyword evidence="7" id="KW-0274">FAD</keyword>